<dbReference type="Pfam" id="PF00144">
    <property type="entry name" value="Beta-lactamase"/>
    <property type="match status" value="1"/>
</dbReference>
<evidence type="ECO:0000313" key="3">
    <source>
        <dbReference type="EMBL" id="QKW49101.1"/>
    </source>
</evidence>
<dbReference type="Proteomes" id="UP000509303">
    <property type="component" value="Chromosome"/>
</dbReference>
<feature type="domain" description="Beta-lactamase-related" evidence="2">
    <location>
        <begin position="65"/>
        <end position="386"/>
    </location>
</feature>
<gene>
    <name evidence="3" type="ORF">HUT08_05565</name>
</gene>
<feature type="compositionally biased region" description="Basic residues" evidence="1">
    <location>
        <begin position="1"/>
        <end position="12"/>
    </location>
</feature>
<dbReference type="InterPro" id="IPR050491">
    <property type="entry name" value="AmpC-like"/>
</dbReference>
<keyword evidence="4" id="KW-1185">Reference proteome</keyword>
<dbReference type="PANTHER" id="PTHR46825">
    <property type="entry name" value="D-ALANYL-D-ALANINE-CARBOXYPEPTIDASE/ENDOPEPTIDASE AMPH"/>
    <property type="match status" value="1"/>
</dbReference>
<accession>A0A7H8N447</accession>
<evidence type="ECO:0000256" key="1">
    <source>
        <dbReference type="SAM" id="MobiDB-lite"/>
    </source>
</evidence>
<dbReference type="RefSeq" id="WP_176160833.1">
    <property type="nucleotide sequence ID" value="NZ_CP054929.1"/>
</dbReference>
<dbReference type="EMBL" id="CP054929">
    <property type="protein sequence ID" value="QKW49101.1"/>
    <property type="molecule type" value="Genomic_DNA"/>
</dbReference>
<dbReference type="SUPFAM" id="SSF56601">
    <property type="entry name" value="beta-lactamase/transpeptidase-like"/>
    <property type="match status" value="1"/>
</dbReference>
<organism evidence="3 4">
    <name type="scientific">Streptomyces buecherae</name>
    <dbReference type="NCBI Taxonomy" id="2763006"/>
    <lineage>
        <taxon>Bacteria</taxon>
        <taxon>Bacillati</taxon>
        <taxon>Actinomycetota</taxon>
        <taxon>Actinomycetes</taxon>
        <taxon>Kitasatosporales</taxon>
        <taxon>Streptomycetaceae</taxon>
        <taxon>Streptomyces</taxon>
    </lineage>
</organism>
<dbReference type="InterPro" id="IPR006311">
    <property type="entry name" value="TAT_signal"/>
</dbReference>
<dbReference type="InterPro" id="IPR001466">
    <property type="entry name" value="Beta-lactam-related"/>
</dbReference>
<dbReference type="AlphaFoldDB" id="A0A7H8N447"/>
<dbReference type="PROSITE" id="PS51318">
    <property type="entry name" value="TAT"/>
    <property type="match status" value="1"/>
</dbReference>
<sequence>MTTRHRPPRTHPRPAGFRSARTRPLRSRRVIAVVGALAAALAVGGTLPTPAAADRDSRDVVRQGLERLVRDDRYPAALAATTRPDGRVRDYAVGVADLRTGARAPLDGRVRAGSNTKAFTATVVLQLVGEGKVSLDAPVETYLPRLVRGDGIDGRRITVRQLLQHTSGLPDYVPYIDDLTGKGRHTYVQPRTTLDLGLAHKALFAPGKGWAYSNTNYTLVGLIIEKVTGRPLAEQITRRVIDRVGLRGTYFPGVGDERIRGAHPRGYFAERPGAPLEDITTMDPSWGWAAGQLISTPSDLNRFYAALFGGELLAPAQLAQMRTTVATDGGLWPGARYGLGVISTPLSCGGLAWGHGGNIPGYQTSGGRTDDGRAVSIAVTADTPTVADGPHHVLALVDAALCR</sequence>
<evidence type="ECO:0000313" key="4">
    <source>
        <dbReference type="Proteomes" id="UP000509303"/>
    </source>
</evidence>
<dbReference type="InterPro" id="IPR012338">
    <property type="entry name" value="Beta-lactam/transpept-like"/>
</dbReference>
<evidence type="ECO:0000259" key="2">
    <source>
        <dbReference type="Pfam" id="PF00144"/>
    </source>
</evidence>
<proteinExistence type="predicted"/>
<dbReference type="Gene3D" id="3.40.710.10">
    <property type="entry name" value="DD-peptidase/beta-lactamase superfamily"/>
    <property type="match status" value="1"/>
</dbReference>
<feature type="region of interest" description="Disordered" evidence="1">
    <location>
        <begin position="1"/>
        <end position="22"/>
    </location>
</feature>
<reference evidence="3 4" key="1">
    <citation type="submission" date="2020-06" db="EMBL/GenBank/DDBJ databases">
        <title>Genome mining for natural products.</title>
        <authorList>
            <person name="Zhang B."/>
            <person name="Shi J."/>
            <person name="Ge H."/>
        </authorList>
    </citation>
    <scope>NUCLEOTIDE SEQUENCE [LARGE SCALE GENOMIC DNA]</scope>
    <source>
        <strain evidence="3 4">NA00687</strain>
    </source>
</reference>
<dbReference type="PANTHER" id="PTHR46825:SF7">
    <property type="entry name" value="D-ALANYL-D-ALANINE CARBOXYPEPTIDASE"/>
    <property type="match status" value="1"/>
</dbReference>
<name>A0A7H8N447_9ACTN</name>
<protein>
    <submittedName>
        <fullName evidence="3">Beta-lactamase family protein</fullName>
    </submittedName>
</protein>